<dbReference type="Pfam" id="PF00324">
    <property type="entry name" value="AA_permease"/>
    <property type="match status" value="1"/>
</dbReference>
<protein>
    <recommendedName>
        <fullName evidence="6">Amino acid permease/ SLC12A domain-containing protein</fullName>
    </recommendedName>
</protein>
<keyword evidence="2 5" id="KW-0812">Transmembrane</keyword>
<dbReference type="InterPro" id="IPR004841">
    <property type="entry name" value="AA-permease/SLC12A_dom"/>
</dbReference>
<name>A0A2R6BGS7_9ARCH</name>
<comment type="caution">
    <text evidence="7">The sequence shown here is derived from an EMBL/GenBank/DDBJ whole genome shotgun (WGS) entry which is preliminary data.</text>
</comment>
<reference evidence="7 8" key="1">
    <citation type="submission" date="2017-04" db="EMBL/GenBank/DDBJ databases">
        <title>Novel microbial lineages endemic to geothermal iron-oxide mats fill important gaps in the evolutionary history of Archaea.</title>
        <authorList>
            <person name="Jay Z.J."/>
            <person name="Beam J.P."/>
            <person name="Dlakic M."/>
            <person name="Rusch D.B."/>
            <person name="Kozubal M.A."/>
            <person name="Inskeep W.P."/>
        </authorList>
    </citation>
    <scope>NUCLEOTIDE SEQUENCE [LARGE SCALE GENOMIC DNA]</scope>
    <source>
        <strain evidence="7">ECH_B_SAG-C16</strain>
    </source>
</reference>
<dbReference type="Proteomes" id="UP000240681">
    <property type="component" value="Unassembled WGS sequence"/>
</dbReference>
<evidence type="ECO:0000256" key="5">
    <source>
        <dbReference type="SAM" id="Phobius"/>
    </source>
</evidence>
<evidence type="ECO:0000256" key="1">
    <source>
        <dbReference type="ARBA" id="ARBA00004141"/>
    </source>
</evidence>
<feature type="transmembrane region" description="Helical" evidence="5">
    <location>
        <begin position="93"/>
        <end position="114"/>
    </location>
</feature>
<evidence type="ECO:0000313" key="8">
    <source>
        <dbReference type="Proteomes" id="UP000240681"/>
    </source>
</evidence>
<dbReference type="AlphaFoldDB" id="A0A2R6BGS7"/>
<dbReference type="PIRSF" id="PIRSF006060">
    <property type="entry name" value="AA_transporter"/>
    <property type="match status" value="1"/>
</dbReference>
<dbReference type="GO" id="GO:0055085">
    <property type="term" value="P:transmembrane transport"/>
    <property type="evidence" value="ECO:0007669"/>
    <property type="project" value="InterPro"/>
</dbReference>
<dbReference type="PANTHER" id="PTHR42770:SF7">
    <property type="entry name" value="MEMBRANE PROTEIN"/>
    <property type="match status" value="1"/>
</dbReference>
<dbReference type="InterPro" id="IPR050367">
    <property type="entry name" value="APC_superfamily"/>
</dbReference>
<feature type="transmembrane region" description="Helical" evidence="5">
    <location>
        <begin position="151"/>
        <end position="174"/>
    </location>
</feature>
<keyword evidence="4 5" id="KW-0472">Membrane</keyword>
<comment type="subcellular location">
    <subcellularLocation>
        <location evidence="1">Membrane</location>
        <topology evidence="1">Multi-pass membrane protein</topology>
    </subcellularLocation>
</comment>
<evidence type="ECO:0000256" key="4">
    <source>
        <dbReference type="ARBA" id="ARBA00023136"/>
    </source>
</evidence>
<proteinExistence type="predicted"/>
<dbReference type="EMBL" id="NEXK01000004">
    <property type="protein sequence ID" value="PSN97847.1"/>
    <property type="molecule type" value="Genomic_DNA"/>
</dbReference>
<feature type="transmembrane region" description="Helical" evidence="5">
    <location>
        <begin position="228"/>
        <end position="248"/>
    </location>
</feature>
<feature type="transmembrane region" description="Helical" evidence="5">
    <location>
        <begin position="126"/>
        <end position="144"/>
    </location>
</feature>
<dbReference type="PANTHER" id="PTHR42770">
    <property type="entry name" value="AMINO ACID TRANSPORTER-RELATED"/>
    <property type="match status" value="1"/>
</dbReference>
<gene>
    <name evidence="7" type="ORF">B9Q09_00205</name>
</gene>
<evidence type="ECO:0000256" key="3">
    <source>
        <dbReference type="ARBA" id="ARBA00022989"/>
    </source>
</evidence>
<evidence type="ECO:0000256" key="2">
    <source>
        <dbReference type="ARBA" id="ARBA00022692"/>
    </source>
</evidence>
<accession>A0A2R6BGS7</accession>
<feature type="transmembrane region" description="Helical" evidence="5">
    <location>
        <begin position="430"/>
        <end position="450"/>
    </location>
</feature>
<keyword evidence="3 5" id="KW-1133">Transmembrane helix</keyword>
<feature type="transmembrane region" description="Helical" evidence="5">
    <location>
        <begin position="365"/>
        <end position="393"/>
    </location>
</feature>
<sequence length="472" mass="51070">MNENKLAVAAISPWLSLFQSLAQLAPLPTLIFTIQEIFGYSNAPALSYVIALVIVLFSANTVVQMGRKFPHAGGYYGYVANGISRSTGVYTQFIYLFYQVLNTAAVVIFGSWVLQIFLELFGITIRGYYFLPIPLILIFIIPYFGIRLSSWFYVGTAALEIGIVFVLALLMLGHPAPSSSLLAPFTPTVGISSFTLSVIFSLFFFTGYGSILTLAEETRSPKSSIPKMAVLSILGIGALELLFIYASQLNWGTSSTSSFASSSIFPTYLAAKTLLGVAGLVTLGVVAYISLVKGNIAIQNAASRGLYALGRDNILPPIFSKVHPKYRSPSGAIIANELMALVIIAATYLTFYFGLGIHSGITGDAAVYLIALLTVGYLLTHVLANVSVPFYFTRKERRSLSITKHYILPLASTAATIFALTLSFTGLTGYMASLPVIVAAYLILVLILVLRIRFKHPDIIAKAGRVIPDLEP</sequence>
<evidence type="ECO:0000313" key="7">
    <source>
        <dbReference type="EMBL" id="PSN97847.1"/>
    </source>
</evidence>
<feature type="transmembrane region" description="Helical" evidence="5">
    <location>
        <begin position="194"/>
        <end position="216"/>
    </location>
</feature>
<feature type="domain" description="Amino acid permease/ SLC12A" evidence="6">
    <location>
        <begin position="44"/>
        <end position="453"/>
    </location>
</feature>
<feature type="transmembrane region" description="Helical" evidence="5">
    <location>
        <begin position="333"/>
        <end position="353"/>
    </location>
</feature>
<dbReference type="GO" id="GO:0016020">
    <property type="term" value="C:membrane"/>
    <property type="evidence" value="ECO:0007669"/>
    <property type="project" value="UniProtKB-SubCell"/>
</dbReference>
<organism evidence="7 8">
    <name type="scientific">Candidatus Marsarchaeota G2 archaeon ECH_B_SAG-C16</name>
    <dbReference type="NCBI Taxonomy" id="1978163"/>
    <lineage>
        <taxon>Archaea</taxon>
        <taxon>Candidatus Marsarchaeota</taxon>
        <taxon>Candidatus Marsarchaeota group 2</taxon>
    </lineage>
</organism>
<evidence type="ECO:0000259" key="6">
    <source>
        <dbReference type="Pfam" id="PF00324"/>
    </source>
</evidence>
<feature type="transmembrane region" description="Helical" evidence="5">
    <location>
        <begin position="46"/>
        <end position="63"/>
    </location>
</feature>
<feature type="transmembrane region" description="Helical" evidence="5">
    <location>
        <begin position="405"/>
        <end position="424"/>
    </location>
</feature>
<feature type="transmembrane region" description="Helical" evidence="5">
    <location>
        <begin position="268"/>
        <end position="291"/>
    </location>
</feature>
<dbReference type="Gene3D" id="1.20.1740.10">
    <property type="entry name" value="Amino acid/polyamine transporter I"/>
    <property type="match status" value="1"/>
</dbReference>